<accession>A0A8J6CPN5</accession>
<evidence type="ECO:0000313" key="1">
    <source>
        <dbReference type="EMBL" id="KAG8482752.1"/>
    </source>
</evidence>
<name>A0A8J6CPN5_9ROSI</name>
<reference evidence="1 2" key="1">
    <citation type="journal article" date="2021" name="bioRxiv">
        <title>The Gossypium anomalum genome as a resource for cotton improvement and evolutionary analysis of hybrid incompatibility.</title>
        <authorList>
            <person name="Grover C.E."/>
            <person name="Yuan D."/>
            <person name="Arick M.A."/>
            <person name="Miller E.R."/>
            <person name="Hu G."/>
            <person name="Peterson D.G."/>
            <person name="Wendel J.F."/>
            <person name="Udall J.A."/>
        </authorList>
    </citation>
    <scope>NUCLEOTIDE SEQUENCE [LARGE SCALE GENOMIC DNA]</scope>
    <source>
        <strain evidence="1">JFW-Udall</strain>
        <tissue evidence="1">Leaf</tissue>
    </source>
</reference>
<dbReference type="Proteomes" id="UP000701853">
    <property type="component" value="Chromosome 9"/>
</dbReference>
<comment type="caution">
    <text evidence="1">The sequence shown here is derived from an EMBL/GenBank/DDBJ whole genome shotgun (WGS) entry which is preliminary data.</text>
</comment>
<gene>
    <name evidence="1" type="ORF">CXB51_023979</name>
</gene>
<dbReference type="AlphaFoldDB" id="A0A8J6CPN5"/>
<proteinExistence type="predicted"/>
<keyword evidence="2" id="KW-1185">Reference proteome</keyword>
<protein>
    <submittedName>
        <fullName evidence="1">Uncharacterized protein</fullName>
    </submittedName>
</protein>
<dbReference type="EMBL" id="JAHUZN010000009">
    <property type="protein sequence ID" value="KAG8482752.1"/>
    <property type="molecule type" value="Genomic_DNA"/>
</dbReference>
<organism evidence="1 2">
    <name type="scientific">Gossypium anomalum</name>
    <dbReference type="NCBI Taxonomy" id="47600"/>
    <lineage>
        <taxon>Eukaryota</taxon>
        <taxon>Viridiplantae</taxon>
        <taxon>Streptophyta</taxon>
        <taxon>Embryophyta</taxon>
        <taxon>Tracheophyta</taxon>
        <taxon>Spermatophyta</taxon>
        <taxon>Magnoliopsida</taxon>
        <taxon>eudicotyledons</taxon>
        <taxon>Gunneridae</taxon>
        <taxon>Pentapetalae</taxon>
        <taxon>rosids</taxon>
        <taxon>malvids</taxon>
        <taxon>Malvales</taxon>
        <taxon>Malvaceae</taxon>
        <taxon>Malvoideae</taxon>
        <taxon>Gossypium</taxon>
    </lineage>
</organism>
<dbReference type="OrthoDB" id="10309612at2759"/>
<sequence length="152" mass="17645">MATIDLMPLTSDLLEIRRLFLLTSDLFDAINPIVYMSKTMTVSQNEKSKQLHHHIEIKIERKGKDLPSLRALKPPPCMSMHANAITFISIDEGNQPVRQWEMQHSFEMKPPPIRAHFEILLHTKTHHPFLFATTIQFCFPDIRKALHPDLII</sequence>
<evidence type="ECO:0000313" key="2">
    <source>
        <dbReference type="Proteomes" id="UP000701853"/>
    </source>
</evidence>